<feature type="compositionally biased region" description="Basic and acidic residues" evidence="1">
    <location>
        <begin position="16"/>
        <end position="29"/>
    </location>
</feature>
<dbReference type="AlphaFoldDB" id="A0A085MEW7"/>
<evidence type="ECO:0000256" key="1">
    <source>
        <dbReference type="SAM" id="MobiDB-lite"/>
    </source>
</evidence>
<dbReference type="EMBL" id="KL363198">
    <property type="protein sequence ID" value="KFD55763.1"/>
    <property type="molecule type" value="Genomic_DNA"/>
</dbReference>
<evidence type="ECO:0000313" key="3">
    <source>
        <dbReference type="EMBL" id="KFD67551.1"/>
    </source>
</evidence>
<reference evidence="2 4" key="1">
    <citation type="journal article" date="2014" name="Nat. Genet.">
        <title>Genome and transcriptome of the porcine whipworm Trichuris suis.</title>
        <authorList>
            <person name="Jex A.R."/>
            <person name="Nejsum P."/>
            <person name="Schwarz E.M."/>
            <person name="Hu L."/>
            <person name="Young N.D."/>
            <person name="Hall R.S."/>
            <person name="Korhonen P.K."/>
            <person name="Liao S."/>
            <person name="Thamsborg S."/>
            <person name="Xia J."/>
            <person name="Xu P."/>
            <person name="Wang S."/>
            <person name="Scheerlinck J.P."/>
            <person name="Hofmann A."/>
            <person name="Sternberg P.W."/>
            <person name="Wang J."/>
            <person name="Gasser R.B."/>
        </authorList>
    </citation>
    <scope>NUCLEOTIDE SEQUENCE [LARGE SCALE GENOMIC DNA]</scope>
    <source>
        <strain evidence="3">DCEP-RM93F</strain>
        <strain evidence="2">DCEP-RM93M</strain>
    </source>
</reference>
<accession>A0A085MEW7</accession>
<feature type="region of interest" description="Disordered" evidence="1">
    <location>
        <begin position="1"/>
        <end position="37"/>
    </location>
</feature>
<evidence type="ECO:0000313" key="2">
    <source>
        <dbReference type="EMBL" id="KFD55763.1"/>
    </source>
</evidence>
<proteinExistence type="predicted"/>
<keyword evidence="4" id="KW-1185">Reference proteome</keyword>
<protein>
    <submittedName>
        <fullName evidence="2">Uncharacterized protein</fullName>
    </submittedName>
</protein>
<feature type="non-terminal residue" evidence="2">
    <location>
        <position position="83"/>
    </location>
</feature>
<dbReference type="Proteomes" id="UP000030758">
    <property type="component" value="Unassembled WGS sequence"/>
</dbReference>
<dbReference type="Proteomes" id="UP000030764">
    <property type="component" value="Unassembled WGS sequence"/>
</dbReference>
<name>A0A085MEW7_9BILA</name>
<dbReference type="EMBL" id="KL367513">
    <property type="protein sequence ID" value="KFD67551.1"/>
    <property type="molecule type" value="Genomic_DNA"/>
</dbReference>
<sequence>MAATPLEQWETPAEEETLKEAEAYKERDSSSSSAVVRDGHWEQKRIAQNVFFYSYMLKNRTSISSTWNGRKLNDAKQSWQWIR</sequence>
<gene>
    <name evidence="2" type="ORF">M513_03511</name>
    <name evidence="3" type="ORF">M514_03511</name>
</gene>
<evidence type="ECO:0000313" key="4">
    <source>
        <dbReference type="Proteomes" id="UP000030764"/>
    </source>
</evidence>
<organism evidence="2 4">
    <name type="scientific">Trichuris suis</name>
    <name type="common">pig whipworm</name>
    <dbReference type="NCBI Taxonomy" id="68888"/>
    <lineage>
        <taxon>Eukaryota</taxon>
        <taxon>Metazoa</taxon>
        <taxon>Ecdysozoa</taxon>
        <taxon>Nematoda</taxon>
        <taxon>Enoplea</taxon>
        <taxon>Dorylaimia</taxon>
        <taxon>Trichinellida</taxon>
        <taxon>Trichuridae</taxon>
        <taxon>Trichuris</taxon>
    </lineage>
</organism>